<gene>
    <name evidence="2" type="ORF">Ark11_0428</name>
</gene>
<name>A0A0S4M4T6_9BURK</name>
<evidence type="ECO:0000313" key="3">
    <source>
        <dbReference type="Proteomes" id="UP000198651"/>
    </source>
</evidence>
<keyword evidence="1" id="KW-0812">Transmembrane</keyword>
<proteinExistence type="predicted"/>
<sequence length="54" mass="6376">MEHNKCKVLLLLKIMTIIYCLVIMLRLFLLRHLILVLLFLCSYGRKNCLRISVG</sequence>
<keyword evidence="3" id="KW-1185">Reference proteome</keyword>
<dbReference type="AlphaFoldDB" id="A0A0S4M4T6"/>
<dbReference type="STRING" id="1561003.Ark11_0428"/>
<keyword evidence="1" id="KW-0472">Membrane</keyword>
<keyword evidence="1" id="KW-1133">Transmembrane helix</keyword>
<organism evidence="2 3">
    <name type="scientific">Candidatus Ichthyocystis hellenicum</name>
    <dbReference type="NCBI Taxonomy" id="1561003"/>
    <lineage>
        <taxon>Bacteria</taxon>
        <taxon>Pseudomonadati</taxon>
        <taxon>Pseudomonadota</taxon>
        <taxon>Betaproteobacteria</taxon>
        <taxon>Burkholderiales</taxon>
        <taxon>Candidatus Ichthyocystis</taxon>
    </lineage>
</organism>
<evidence type="ECO:0000256" key="1">
    <source>
        <dbReference type="SAM" id="Phobius"/>
    </source>
</evidence>
<evidence type="ECO:0000313" key="2">
    <source>
        <dbReference type="EMBL" id="CUT17277.1"/>
    </source>
</evidence>
<protein>
    <submittedName>
        <fullName evidence="2">Putative membrane protein</fullName>
    </submittedName>
</protein>
<reference evidence="3" key="1">
    <citation type="submission" date="2015-11" db="EMBL/GenBank/DDBJ databases">
        <authorList>
            <person name="Seth-Smith H.M.B."/>
        </authorList>
    </citation>
    <scope>NUCLEOTIDE SEQUENCE [LARGE SCALE GENOMIC DNA]</scope>
    <source>
        <strain evidence="3">2013Ark11</strain>
    </source>
</reference>
<dbReference type="EMBL" id="LN906597">
    <property type="protein sequence ID" value="CUT17277.1"/>
    <property type="molecule type" value="Genomic_DNA"/>
</dbReference>
<dbReference type="Proteomes" id="UP000198651">
    <property type="component" value="Chromosome I"/>
</dbReference>
<accession>A0A0S4M4T6</accession>
<feature type="transmembrane region" description="Helical" evidence="1">
    <location>
        <begin position="16"/>
        <end position="40"/>
    </location>
</feature>